<name>A0A7R9E3S7_9NEOP</name>
<sequence>MKELGKKKTRRRKMFVHPINIASRFEGTYYNLYEKLKLKKHTASYKHTLRYQPTQVALGSVVLRSRQHCDMKVVAGVERDRIRLPWNFNWPLYHLVHVDIPVLFDVCNERISRIKHPTFLTNVVYSLLFSFADERRSHLPTGRTYIGDPAQWPTYCCSQVKNDKHLTQGMGEGEGVMVCEACLRMRQIQTIARSLQVSGRSSAGSAHRLPVRNAPIHSYGGIGFGIKREIFFLNLEDGYFGCQVNESTDVLQLYELSKLCDGTSDCFMASDELTKELKCTNLWQAVHVTLCSRGHCPQLLKGPFETRGTKFVFPIRASLPSTSASEDMCRPELHFGRPERQKNRDAFIKFPIKTEQELVQQVYSMAAQDLQPEKLDVLGPIYSTVREQRTLVAPSRVEHVAPKPLDKRITGTRNPTVGLHQRLEVVLDSHVENVPGDVPNNPQTLVLECLQPPYTRVRQVASSGTRMHRPEQPACTVSVCSSWTGRYGQGSRCHKQSGVLNAQLALPVEHPPLRRECVGPNPSRRMNPSAHPTCLLRGGVPHEETATNRESLLRQADCDKEDGVKCQNGACLDSQCHCNDGFGGCSCEVPDQAYISASSVRLCDEEKMDK</sequence>
<proteinExistence type="predicted"/>
<dbReference type="EMBL" id="OB793035">
    <property type="protein sequence ID" value="CAD7425815.1"/>
    <property type="molecule type" value="Genomic_DNA"/>
</dbReference>
<organism evidence="1">
    <name type="scientific">Timema monikensis</name>
    <dbReference type="NCBI Taxonomy" id="170555"/>
    <lineage>
        <taxon>Eukaryota</taxon>
        <taxon>Metazoa</taxon>
        <taxon>Ecdysozoa</taxon>
        <taxon>Arthropoda</taxon>
        <taxon>Hexapoda</taxon>
        <taxon>Insecta</taxon>
        <taxon>Pterygota</taxon>
        <taxon>Neoptera</taxon>
        <taxon>Polyneoptera</taxon>
        <taxon>Phasmatodea</taxon>
        <taxon>Timematodea</taxon>
        <taxon>Timematoidea</taxon>
        <taxon>Timematidae</taxon>
        <taxon>Timema</taxon>
    </lineage>
</organism>
<accession>A0A7R9E3S7</accession>
<protein>
    <submittedName>
        <fullName evidence="1">Uncharacterized protein</fullName>
    </submittedName>
</protein>
<dbReference type="AlphaFoldDB" id="A0A7R9E3S7"/>
<reference evidence="1" key="1">
    <citation type="submission" date="2020-11" db="EMBL/GenBank/DDBJ databases">
        <authorList>
            <person name="Tran Van P."/>
        </authorList>
    </citation>
    <scope>NUCLEOTIDE SEQUENCE</scope>
</reference>
<evidence type="ECO:0000313" key="1">
    <source>
        <dbReference type="EMBL" id="CAD7425815.1"/>
    </source>
</evidence>
<gene>
    <name evidence="1" type="ORF">TMSB3V08_LOCUS2718</name>
</gene>